<reference evidence="2" key="1">
    <citation type="submission" date="2021-05" db="EMBL/GenBank/DDBJ databases">
        <authorList>
            <person name="Pietrasiak N."/>
            <person name="Ward R."/>
            <person name="Stajich J.E."/>
            <person name="Kurbessoian T."/>
        </authorList>
    </citation>
    <scope>NUCLEOTIDE SEQUENCE</scope>
    <source>
        <strain evidence="2">UHER 2000/2452</strain>
    </source>
</reference>
<name>A0A951QEG3_9CYAN</name>
<reference evidence="2" key="2">
    <citation type="journal article" date="2022" name="Microbiol. Resour. Announc.">
        <title>Metagenome Sequencing to Explore Phylogenomics of Terrestrial Cyanobacteria.</title>
        <authorList>
            <person name="Ward R.D."/>
            <person name="Stajich J.E."/>
            <person name="Johansen J.R."/>
            <person name="Huntemann M."/>
            <person name="Clum A."/>
            <person name="Foster B."/>
            <person name="Foster B."/>
            <person name="Roux S."/>
            <person name="Palaniappan K."/>
            <person name="Varghese N."/>
            <person name="Mukherjee S."/>
            <person name="Reddy T.B.K."/>
            <person name="Daum C."/>
            <person name="Copeland A."/>
            <person name="Chen I.A."/>
            <person name="Ivanova N.N."/>
            <person name="Kyrpides N.C."/>
            <person name="Shapiro N."/>
            <person name="Eloe-Fadrosh E.A."/>
            <person name="Pietrasiak N."/>
        </authorList>
    </citation>
    <scope>NUCLEOTIDE SEQUENCE</scope>
    <source>
        <strain evidence="2">UHER 2000/2452</strain>
    </source>
</reference>
<feature type="region of interest" description="Disordered" evidence="1">
    <location>
        <begin position="1"/>
        <end position="24"/>
    </location>
</feature>
<accession>A0A951QEG3</accession>
<dbReference type="EMBL" id="JAHHHD010000016">
    <property type="protein sequence ID" value="MBW4659913.1"/>
    <property type="molecule type" value="Genomic_DNA"/>
</dbReference>
<dbReference type="AlphaFoldDB" id="A0A951QEG3"/>
<comment type="caution">
    <text evidence="2">The sequence shown here is derived from an EMBL/GenBank/DDBJ whole genome shotgun (WGS) entry which is preliminary data.</text>
</comment>
<evidence type="ECO:0000313" key="2">
    <source>
        <dbReference type="EMBL" id="MBW4659913.1"/>
    </source>
</evidence>
<evidence type="ECO:0000313" key="3">
    <source>
        <dbReference type="Proteomes" id="UP000757435"/>
    </source>
</evidence>
<proteinExistence type="predicted"/>
<dbReference type="Proteomes" id="UP000757435">
    <property type="component" value="Unassembled WGS sequence"/>
</dbReference>
<evidence type="ECO:0000256" key="1">
    <source>
        <dbReference type="SAM" id="MobiDB-lite"/>
    </source>
</evidence>
<sequence>MFVDRGSSGDSDQPPMDSFVRFSPNDEPVKMTLTASRQAVDRMILLLHNRNIIAGSEWSHPVEIKNTGEFISVASRRIQVE</sequence>
<organism evidence="2 3">
    <name type="scientific">Drouetiella hepatica Uher 2000/2452</name>
    <dbReference type="NCBI Taxonomy" id="904376"/>
    <lineage>
        <taxon>Bacteria</taxon>
        <taxon>Bacillati</taxon>
        <taxon>Cyanobacteriota</taxon>
        <taxon>Cyanophyceae</taxon>
        <taxon>Oculatellales</taxon>
        <taxon>Oculatellaceae</taxon>
        <taxon>Drouetiella</taxon>
    </lineage>
</organism>
<protein>
    <submittedName>
        <fullName evidence="2">Uncharacterized protein</fullName>
    </submittedName>
</protein>
<gene>
    <name evidence="2" type="ORF">KME15_14655</name>
</gene>